<organism evidence="1 2">
    <name type="scientific">Ignelater luminosus</name>
    <name type="common">Cucubano</name>
    <name type="synonym">Pyrophorus luminosus</name>
    <dbReference type="NCBI Taxonomy" id="2038154"/>
    <lineage>
        <taxon>Eukaryota</taxon>
        <taxon>Metazoa</taxon>
        <taxon>Ecdysozoa</taxon>
        <taxon>Arthropoda</taxon>
        <taxon>Hexapoda</taxon>
        <taxon>Insecta</taxon>
        <taxon>Pterygota</taxon>
        <taxon>Neoptera</taxon>
        <taxon>Endopterygota</taxon>
        <taxon>Coleoptera</taxon>
        <taxon>Polyphaga</taxon>
        <taxon>Elateriformia</taxon>
        <taxon>Elateroidea</taxon>
        <taxon>Elateridae</taxon>
        <taxon>Agrypninae</taxon>
        <taxon>Pyrophorini</taxon>
        <taxon>Ignelater</taxon>
    </lineage>
</organism>
<evidence type="ECO:0000313" key="1">
    <source>
        <dbReference type="EMBL" id="KAF2885748.1"/>
    </source>
</evidence>
<keyword evidence="2" id="KW-1185">Reference proteome</keyword>
<feature type="non-terminal residue" evidence="1">
    <location>
        <position position="66"/>
    </location>
</feature>
<evidence type="ECO:0000313" key="2">
    <source>
        <dbReference type="Proteomes" id="UP000801492"/>
    </source>
</evidence>
<sequence length="66" mass="7155">PDDISTFCHVYYAPLNFCDIRLAMGILSPEPLPANLVGQERIMGIEFSGRDNAGKRIMAMVAAGSL</sequence>
<dbReference type="Gene3D" id="3.90.180.10">
    <property type="entry name" value="Medium-chain alcohol dehydrogenases, catalytic domain"/>
    <property type="match status" value="1"/>
</dbReference>
<dbReference type="OrthoDB" id="6771454at2759"/>
<dbReference type="Proteomes" id="UP000801492">
    <property type="component" value="Unassembled WGS sequence"/>
</dbReference>
<proteinExistence type="predicted"/>
<gene>
    <name evidence="1" type="ORF">ILUMI_20425</name>
</gene>
<comment type="caution">
    <text evidence="1">The sequence shown here is derived from an EMBL/GenBank/DDBJ whole genome shotgun (WGS) entry which is preliminary data.</text>
</comment>
<name>A0A8K0G4V8_IGNLU</name>
<protein>
    <submittedName>
        <fullName evidence="1">Uncharacterized protein</fullName>
    </submittedName>
</protein>
<dbReference type="AlphaFoldDB" id="A0A8K0G4V8"/>
<accession>A0A8K0G4V8</accession>
<reference evidence="1" key="1">
    <citation type="submission" date="2019-08" db="EMBL/GenBank/DDBJ databases">
        <title>The genome of the North American firefly Photinus pyralis.</title>
        <authorList>
            <consortium name="Photinus pyralis genome working group"/>
            <person name="Fallon T.R."/>
            <person name="Sander Lower S.E."/>
            <person name="Weng J.-K."/>
        </authorList>
    </citation>
    <scope>NUCLEOTIDE SEQUENCE</scope>
    <source>
        <strain evidence="1">TRF0915ILg1</strain>
        <tissue evidence="1">Whole body</tissue>
    </source>
</reference>
<feature type="non-terminal residue" evidence="1">
    <location>
        <position position="1"/>
    </location>
</feature>
<dbReference type="EMBL" id="VTPC01089686">
    <property type="protein sequence ID" value="KAF2885748.1"/>
    <property type="molecule type" value="Genomic_DNA"/>
</dbReference>